<protein>
    <submittedName>
        <fullName evidence="8">Cytochrome c biogenesis protein ResB</fullName>
    </submittedName>
</protein>
<dbReference type="GO" id="GO:0016020">
    <property type="term" value="C:membrane"/>
    <property type="evidence" value="ECO:0007669"/>
    <property type="project" value="UniProtKB-SubCell"/>
</dbReference>
<evidence type="ECO:0000256" key="3">
    <source>
        <dbReference type="ARBA" id="ARBA00022748"/>
    </source>
</evidence>
<keyword evidence="3" id="KW-0201">Cytochrome c-type biogenesis</keyword>
<dbReference type="InterPro" id="IPR007816">
    <property type="entry name" value="ResB-like_domain"/>
</dbReference>
<feature type="transmembrane region" description="Helical" evidence="6">
    <location>
        <begin position="410"/>
        <end position="430"/>
    </location>
</feature>
<name>A0AAU7V8B3_9ACTO</name>
<dbReference type="RefSeq" id="WP_350258898.1">
    <property type="nucleotide sequence ID" value="NZ_CP138335.1"/>
</dbReference>
<feature type="transmembrane region" description="Helical" evidence="6">
    <location>
        <begin position="198"/>
        <end position="219"/>
    </location>
</feature>
<feature type="transmembrane region" description="Helical" evidence="6">
    <location>
        <begin position="39"/>
        <end position="58"/>
    </location>
</feature>
<organism evidence="8">
    <name type="scientific">Scrofimicrobium appendicitidis</name>
    <dbReference type="NCBI Taxonomy" id="3079930"/>
    <lineage>
        <taxon>Bacteria</taxon>
        <taxon>Bacillati</taxon>
        <taxon>Actinomycetota</taxon>
        <taxon>Actinomycetes</taxon>
        <taxon>Actinomycetales</taxon>
        <taxon>Actinomycetaceae</taxon>
        <taxon>Scrofimicrobium</taxon>
    </lineage>
</organism>
<evidence type="ECO:0000256" key="1">
    <source>
        <dbReference type="ARBA" id="ARBA00004141"/>
    </source>
</evidence>
<reference evidence="8" key="1">
    <citation type="submission" date="2023-11" db="EMBL/GenBank/DDBJ databases">
        <title>Scrofimicrobium hongkongense sp. nov., isolated from a patient with peritonitis.</title>
        <authorList>
            <person name="Lao H.Y."/>
            <person name="Wong A.Y.P."/>
            <person name="Ng T.L."/>
            <person name="Wong R.Y.L."/>
            <person name="Yau M.C.Y."/>
            <person name="Lam J.Y.W."/>
            <person name="Siu G.K.H."/>
        </authorList>
    </citation>
    <scope>NUCLEOTIDE SEQUENCE</scope>
    <source>
        <strain evidence="8">R131</strain>
    </source>
</reference>
<feature type="transmembrane region" description="Helical" evidence="6">
    <location>
        <begin position="94"/>
        <end position="119"/>
    </location>
</feature>
<evidence type="ECO:0000256" key="4">
    <source>
        <dbReference type="ARBA" id="ARBA00022989"/>
    </source>
</evidence>
<comment type="subcellular location">
    <subcellularLocation>
        <location evidence="1">Membrane</location>
        <topology evidence="1">Multi-pass membrane protein</topology>
    </subcellularLocation>
</comment>
<dbReference type="AlphaFoldDB" id="A0AAU7V8B3"/>
<dbReference type="EMBL" id="CP138335">
    <property type="protein sequence ID" value="XBW08698.1"/>
    <property type="molecule type" value="Genomic_DNA"/>
</dbReference>
<dbReference type="PANTHER" id="PTHR31566:SF0">
    <property type="entry name" value="CYTOCHROME C BIOGENESIS PROTEIN CCS1, CHLOROPLASTIC"/>
    <property type="match status" value="1"/>
</dbReference>
<sequence>MTEPAGPTVQVGEEQPREHEVAVTEVFHWVYRLFYSKTVGLILILLMAFYAVFGSLIMQAQPGTFDDPAAKAQFLAQAQEVYGGWTSILNAVGFFHIFTSVGFYVIVSLLALSIIACTVHRIPELWKRYREPRVHVAARFFAKARYRGTVPTTASSTETLEAARRVLRRNRFRYLEDPREPGVAAYADRYAWSGIGTVIAHLSFILILAAFVISSTWGIEEDMAVPVGGSVPVGHGTDLSVQALSFKDSYTETGRPADYVSVIQILDGDEVLAEQEVRVNSPLDYGGFRFHQSSFGIAADVSIADASGETLFSGSVPLKWTSNDGQKAVGRVDLEGLEVVVVTPASGAVDSGIPVGTAVFEVYQAEAEEPLGVVGVTQGESETVEGYTVSFERERQYTGIRMRQDPGAPWMWVGSILLVVGMSITFMFPYRRLWLRHEEGELLFGAVSRLDYSYQRMFEKLVAEVDQELGSASREENHG</sequence>
<evidence type="ECO:0000313" key="8">
    <source>
        <dbReference type="EMBL" id="XBW08698.1"/>
    </source>
</evidence>
<dbReference type="PANTHER" id="PTHR31566">
    <property type="entry name" value="CYTOCHROME C BIOGENESIS PROTEIN CCS1, CHLOROPLASTIC"/>
    <property type="match status" value="1"/>
</dbReference>
<evidence type="ECO:0000256" key="6">
    <source>
        <dbReference type="SAM" id="Phobius"/>
    </source>
</evidence>
<keyword evidence="2 6" id="KW-0812">Transmembrane</keyword>
<keyword evidence="4 6" id="KW-1133">Transmembrane helix</keyword>
<dbReference type="InterPro" id="IPR023494">
    <property type="entry name" value="Cyt_c_bgen_Ccs1/CcsB/ResB"/>
</dbReference>
<evidence type="ECO:0000259" key="7">
    <source>
        <dbReference type="Pfam" id="PF05140"/>
    </source>
</evidence>
<accession>A0AAU7V8B3</accession>
<dbReference type="GO" id="GO:0017004">
    <property type="term" value="P:cytochrome complex assembly"/>
    <property type="evidence" value="ECO:0007669"/>
    <property type="project" value="UniProtKB-KW"/>
</dbReference>
<keyword evidence="5 6" id="KW-0472">Membrane</keyword>
<proteinExistence type="predicted"/>
<evidence type="ECO:0000256" key="2">
    <source>
        <dbReference type="ARBA" id="ARBA00022692"/>
    </source>
</evidence>
<evidence type="ECO:0000256" key="5">
    <source>
        <dbReference type="ARBA" id="ARBA00023136"/>
    </source>
</evidence>
<dbReference type="Pfam" id="PF05140">
    <property type="entry name" value="ResB"/>
    <property type="match status" value="2"/>
</dbReference>
<gene>
    <name evidence="8" type="ORF">SAC06_03835</name>
</gene>
<dbReference type="KEGG" id="sapp:SAC06_03835"/>
<feature type="domain" description="ResB-like" evidence="7">
    <location>
        <begin position="39"/>
        <end position="322"/>
    </location>
</feature>
<feature type="domain" description="ResB-like" evidence="7">
    <location>
        <begin position="386"/>
        <end position="449"/>
    </location>
</feature>